<name>A0A9N9P7D3_9GLOM</name>
<gene>
    <name evidence="1" type="ORF">RFULGI_LOCUS17336</name>
</gene>
<evidence type="ECO:0000313" key="2">
    <source>
        <dbReference type="Proteomes" id="UP000789396"/>
    </source>
</evidence>
<dbReference type="Proteomes" id="UP000789396">
    <property type="component" value="Unassembled WGS sequence"/>
</dbReference>
<accession>A0A9N9P7D3</accession>
<keyword evidence="2" id="KW-1185">Reference proteome</keyword>
<comment type="caution">
    <text evidence="1">The sequence shown here is derived from an EMBL/GenBank/DDBJ whole genome shotgun (WGS) entry which is preliminary data.</text>
</comment>
<dbReference type="EMBL" id="CAJVPZ010067361">
    <property type="protein sequence ID" value="CAG8797022.1"/>
    <property type="molecule type" value="Genomic_DNA"/>
</dbReference>
<proteinExistence type="predicted"/>
<evidence type="ECO:0000313" key="1">
    <source>
        <dbReference type="EMBL" id="CAG8797022.1"/>
    </source>
</evidence>
<reference evidence="1" key="1">
    <citation type="submission" date="2021-06" db="EMBL/GenBank/DDBJ databases">
        <authorList>
            <person name="Kallberg Y."/>
            <person name="Tangrot J."/>
            <person name="Rosling A."/>
        </authorList>
    </citation>
    <scope>NUCLEOTIDE SEQUENCE</scope>
    <source>
        <strain evidence="1">IN212</strain>
    </source>
</reference>
<feature type="non-terminal residue" evidence="1">
    <location>
        <position position="1"/>
    </location>
</feature>
<feature type="non-terminal residue" evidence="1">
    <location>
        <position position="45"/>
    </location>
</feature>
<dbReference type="AlphaFoldDB" id="A0A9N9P7D3"/>
<organism evidence="1 2">
    <name type="scientific">Racocetra fulgida</name>
    <dbReference type="NCBI Taxonomy" id="60492"/>
    <lineage>
        <taxon>Eukaryota</taxon>
        <taxon>Fungi</taxon>
        <taxon>Fungi incertae sedis</taxon>
        <taxon>Mucoromycota</taxon>
        <taxon>Glomeromycotina</taxon>
        <taxon>Glomeromycetes</taxon>
        <taxon>Diversisporales</taxon>
        <taxon>Gigasporaceae</taxon>
        <taxon>Racocetra</taxon>
    </lineage>
</organism>
<protein>
    <submittedName>
        <fullName evidence="1">14768_t:CDS:1</fullName>
    </submittedName>
</protein>
<sequence>LPMSTSNVSTLTTAKENEDVDLKFGAGFILYRDAHSKSRDGACFC</sequence>